<dbReference type="Gene3D" id="2.160.10.10">
    <property type="entry name" value="Hexapeptide repeat proteins"/>
    <property type="match status" value="1"/>
</dbReference>
<dbReference type="OMA" id="KVAQFNI"/>
<dbReference type="OrthoDB" id="25818at2759"/>
<dbReference type="JaponicusDB" id="SJAG_05413"/>
<dbReference type="CDD" id="cd03357">
    <property type="entry name" value="LbH_MAT_GAT"/>
    <property type="match status" value="1"/>
</dbReference>
<dbReference type="PANTHER" id="PTHR23416">
    <property type="entry name" value="SIALIC ACID SYNTHASE-RELATED"/>
    <property type="match status" value="1"/>
</dbReference>
<dbReference type="PANTHER" id="PTHR23416:SF23">
    <property type="entry name" value="ACETYLTRANSFERASE C18B11.09C-RELATED"/>
    <property type="match status" value="1"/>
</dbReference>
<dbReference type="Pfam" id="PF12464">
    <property type="entry name" value="Mac"/>
    <property type="match status" value="1"/>
</dbReference>
<feature type="domain" description="Maltose/galactoside acetyltransferase" evidence="4">
    <location>
        <begin position="11"/>
        <end position="73"/>
    </location>
</feature>
<dbReference type="InterPro" id="IPR018357">
    <property type="entry name" value="Hexapep_transf_CS"/>
</dbReference>
<dbReference type="FunFam" id="2.160.10.10:FF:000025">
    <property type="entry name" value="Hexapeptide-repeat containing-acetyltransferase"/>
    <property type="match status" value="1"/>
</dbReference>
<dbReference type="InterPro" id="IPR051159">
    <property type="entry name" value="Hexapeptide_acetyltransf"/>
</dbReference>
<protein>
    <submittedName>
        <fullName evidence="5">Serine O-acetyltransferase activity</fullName>
    </submittedName>
</protein>
<dbReference type="AlphaFoldDB" id="T0S364"/>
<dbReference type="SUPFAM" id="SSF51161">
    <property type="entry name" value="Trimeric LpxA-like enzymes"/>
    <property type="match status" value="1"/>
</dbReference>
<name>T0S364_SCHJY</name>
<dbReference type="Proteomes" id="UP000001744">
    <property type="component" value="Unassembled WGS sequence"/>
</dbReference>
<dbReference type="Pfam" id="PF00132">
    <property type="entry name" value="Hexapep"/>
    <property type="match status" value="1"/>
</dbReference>
<reference evidence="5 6" key="1">
    <citation type="journal article" date="2011" name="Science">
        <title>Comparative functional genomics of the fission yeasts.</title>
        <authorList>
            <person name="Rhind N."/>
            <person name="Chen Z."/>
            <person name="Yassour M."/>
            <person name="Thompson D.A."/>
            <person name="Haas B.J."/>
            <person name="Habib N."/>
            <person name="Wapinski I."/>
            <person name="Roy S."/>
            <person name="Lin M.F."/>
            <person name="Heiman D.I."/>
            <person name="Young S.K."/>
            <person name="Furuya K."/>
            <person name="Guo Y."/>
            <person name="Pidoux A."/>
            <person name="Chen H.M."/>
            <person name="Robbertse B."/>
            <person name="Goldberg J.M."/>
            <person name="Aoki K."/>
            <person name="Bayne E.H."/>
            <person name="Berlin A.M."/>
            <person name="Desjardins C.A."/>
            <person name="Dobbs E."/>
            <person name="Dukaj L."/>
            <person name="Fan L."/>
            <person name="FitzGerald M.G."/>
            <person name="French C."/>
            <person name="Gujja S."/>
            <person name="Hansen K."/>
            <person name="Keifenheim D."/>
            <person name="Levin J.Z."/>
            <person name="Mosher R.A."/>
            <person name="Mueller C.A."/>
            <person name="Pfiffner J."/>
            <person name="Priest M."/>
            <person name="Russ C."/>
            <person name="Smialowska A."/>
            <person name="Swoboda P."/>
            <person name="Sykes S.M."/>
            <person name="Vaughn M."/>
            <person name="Vengrova S."/>
            <person name="Yoder R."/>
            <person name="Zeng Q."/>
            <person name="Allshire R."/>
            <person name="Baulcombe D."/>
            <person name="Birren B.W."/>
            <person name="Brown W."/>
            <person name="Ekwall K."/>
            <person name="Kellis M."/>
            <person name="Leatherwood J."/>
            <person name="Levin H."/>
            <person name="Margalit H."/>
            <person name="Martienssen R."/>
            <person name="Nieduszynski C.A."/>
            <person name="Spatafora J.W."/>
            <person name="Friedman N."/>
            <person name="Dalgaard J.Z."/>
            <person name="Baumann P."/>
            <person name="Niki H."/>
            <person name="Regev A."/>
            <person name="Nusbaum C."/>
        </authorList>
    </citation>
    <scope>NUCLEOTIDE SEQUENCE [LARGE SCALE GENOMIC DNA]</scope>
    <source>
        <strain evidence="6">yFS275 / FY16936</strain>
    </source>
</reference>
<dbReference type="PROSITE" id="PS00101">
    <property type="entry name" value="HEXAPEP_TRANSFERASES"/>
    <property type="match status" value="1"/>
</dbReference>
<dbReference type="STRING" id="402676.T0S364"/>
<gene>
    <name evidence="5" type="ORF">SJAG_05413</name>
</gene>
<evidence type="ECO:0000256" key="1">
    <source>
        <dbReference type="ARBA" id="ARBA00007274"/>
    </source>
</evidence>
<dbReference type="InterPro" id="IPR001451">
    <property type="entry name" value="Hexapep"/>
</dbReference>
<dbReference type="GO" id="GO:0008374">
    <property type="term" value="F:O-acyltransferase activity"/>
    <property type="evidence" value="ECO:0000318"/>
    <property type="project" value="GO_Central"/>
</dbReference>
<dbReference type="HOGENOM" id="CLU_051638_3_0_1"/>
<dbReference type="GO" id="GO:0016407">
    <property type="term" value="F:acetyltransferase activity"/>
    <property type="evidence" value="ECO:0007669"/>
    <property type="project" value="InterPro"/>
</dbReference>
<organism evidence="5 6">
    <name type="scientific">Schizosaccharomyces japonicus (strain yFS275 / FY16936)</name>
    <name type="common">Fission yeast</name>
    <dbReference type="NCBI Taxonomy" id="402676"/>
    <lineage>
        <taxon>Eukaryota</taxon>
        <taxon>Fungi</taxon>
        <taxon>Dikarya</taxon>
        <taxon>Ascomycota</taxon>
        <taxon>Taphrinomycotina</taxon>
        <taxon>Schizosaccharomycetes</taxon>
        <taxon>Schizosaccharomycetales</taxon>
        <taxon>Schizosaccharomycetaceae</taxon>
        <taxon>Schizosaccharomyces</taxon>
    </lineage>
</organism>
<evidence type="ECO:0000313" key="6">
    <source>
        <dbReference type="Proteomes" id="UP000001744"/>
    </source>
</evidence>
<proteinExistence type="inferred from homology"/>
<evidence type="ECO:0000313" key="5">
    <source>
        <dbReference type="EMBL" id="EQC53071.1"/>
    </source>
</evidence>
<keyword evidence="3" id="KW-0012">Acyltransferase</keyword>
<sequence>MNERLKTCTEYPKMVRGELYSSLDPALSDARLLAKKVTRQFNDTAGNPQDLSLDDLHRQRVSILRQLLPDLPDTSEMEPMIQFDYGFNLHIGNNFYCNFNCCFLDVCPIEIGNNVLLGPNVQLITATHPLDKNLRRQGLEYGKPIKIGNDVWIGASVVVLPGVTIGDGAVVGAGAVVTRDVPPDTIATGIPARARAK</sequence>
<keyword evidence="2" id="KW-0808">Transferase</keyword>
<accession>T0S364</accession>
<dbReference type="VEuPathDB" id="FungiDB:SJAG_05413"/>
<dbReference type="RefSeq" id="XP_011048969.1">
    <property type="nucleotide sequence ID" value="XM_011050667.1"/>
</dbReference>
<dbReference type="EMBL" id="KE651166">
    <property type="protein sequence ID" value="EQC53071.1"/>
    <property type="molecule type" value="Genomic_DNA"/>
</dbReference>
<dbReference type="GeneID" id="22831075"/>
<evidence type="ECO:0000256" key="2">
    <source>
        <dbReference type="ARBA" id="ARBA00022679"/>
    </source>
</evidence>
<dbReference type="InterPro" id="IPR024688">
    <property type="entry name" value="Mac_dom"/>
</dbReference>
<dbReference type="InterPro" id="IPR011004">
    <property type="entry name" value="Trimer_LpxA-like_sf"/>
</dbReference>
<keyword evidence="6" id="KW-1185">Reference proteome</keyword>
<dbReference type="SMART" id="SM01266">
    <property type="entry name" value="Mac"/>
    <property type="match status" value="1"/>
</dbReference>
<dbReference type="eggNOG" id="KOG4750">
    <property type="taxonomic scope" value="Eukaryota"/>
</dbReference>
<evidence type="ECO:0000256" key="3">
    <source>
        <dbReference type="ARBA" id="ARBA00023315"/>
    </source>
</evidence>
<evidence type="ECO:0000259" key="4">
    <source>
        <dbReference type="SMART" id="SM01266"/>
    </source>
</evidence>
<comment type="similarity">
    <text evidence="1">Belongs to the transferase hexapeptide repeat family.</text>
</comment>